<gene>
    <name evidence="2" type="ORF">HMPREF9942_01311</name>
</gene>
<dbReference type="Proteomes" id="UP000004565">
    <property type="component" value="Unassembled WGS sequence"/>
</dbReference>
<evidence type="ECO:0000313" key="3">
    <source>
        <dbReference type="Proteomes" id="UP000004565"/>
    </source>
</evidence>
<protein>
    <submittedName>
        <fullName evidence="2">Uncharacterized protein</fullName>
    </submittedName>
</protein>
<dbReference type="EMBL" id="AGEH01000014">
    <property type="protein sequence ID" value="EHO77583.1"/>
    <property type="molecule type" value="Genomic_DNA"/>
</dbReference>
<evidence type="ECO:0000256" key="1">
    <source>
        <dbReference type="SAM" id="Phobius"/>
    </source>
</evidence>
<accession>H1HFR0</accession>
<sequence>MGKHLDKLINDQIKDKFEEVSDEETKEQVKEYTFQKMKNEIIEDVREEITPKLTEELQKKIQLDFKTMQSKKIIKEIKSLLIIGVVISFLVGICVNQVTKFLNDSNPIIIFLGCSLTIVIMFLYKVNKLVLEMIEE</sequence>
<feature type="transmembrane region" description="Helical" evidence="1">
    <location>
        <begin position="80"/>
        <end position="99"/>
    </location>
</feature>
<keyword evidence="1" id="KW-1133">Transmembrane helix</keyword>
<organism evidence="2 3">
    <name type="scientific">Fusobacterium animalis F0419</name>
    <dbReference type="NCBI Taxonomy" id="999414"/>
    <lineage>
        <taxon>Bacteria</taxon>
        <taxon>Fusobacteriati</taxon>
        <taxon>Fusobacteriota</taxon>
        <taxon>Fusobacteriia</taxon>
        <taxon>Fusobacteriales</taxon>
        <taxon>Fusobacteriaceae</taxon>
        <taxon>Fusobacterium</taxon>
    </lineage>
</organism>
<dbReference type="AlphaFoldDB" id="H1HFR0"/>
<name>H1HFR0_9FUSO</name>
<feature type="transmembrane region" description="Helical" evidence="1">
    <location>
        <begin position="105"/>
        <end position="124"/>
    </location>
</feature>
<dbReference type="HOGENOM" id="CLU_1872422_0_0_0"/>
<dbReference type="RefSeq" id="WP_005910055.1">
    <property type="nucleotide sequence ID" value="NZ_AKCE01000001.1"/>
</dbReference>
<dbReference type="PATRIC" id="fig|999414.3.peg.1307"/>
<keyword evidence="1" id="KW-0472">Membrane</keyword>
<evidence type="ECO:0000313" key="2">
    <source>
        <dbReference type="EMBL" id="EHO77583.1"/>
    </source>
</evidence>
<comment type="caution">
    <text evidence="2">The sequence shown here is derived from an EMBL/GenBank/DDBJ whole genome shotgun (WGS) entry which is preliminary data.</text>
</comment>
<reference evidence="2 3" key="1">
    <citation type="submission" date="2011-12" db="EMBL/GenBank/DDBJ databases">
        <title>The Genome Sequence of Fusobacterium nucleatum subsp. animalis OT 420.</title>
        <authorList>
            <consortium name="The Broad Institute Genome Sequencing Platform"/>
            <person name="Earl A."/>
            <person name="Ward D."/>
            <person name="Feldgarden M."/>
            <person name="Gevers D."/>
            <person name="Izard J."/>
            <person name="Blanton J.M."/>
            <person name="Mathney J."/>
            <person name="Tanner A.C."/>
            <person name="Dewhirst F.E."/>
            <person name="Young S.K."/>
            <person name="Zeng Q."/>
            <person name="Gargeya S."/>
            <person name="Fitzgerald M."/>
            <person name="Haas B."/>
            <person name="Abouelleil A."/>
            <person name="Alvarado L."/>
            <person name="Arachchi H.M."/>
            <person name="Berlin A."/>
            <person name="Chapman S.B."/>
            <person name="Gearin G."/>
            <person name="Goldberg J."/>
            <person name="Griggs A."/>
            <person name="Gujja S."/>
            <person name="Hansen M."/>
            <person name="Heiman D."/>
            <person name="Howarth C."/>
            <person name="Larimer J."/>
            <person name="Lui A."/>
            <person name="MacDonald P.J.P."/>
            <person name="McCowen C."/>
            <person name="Montmayeur A."/>
            <person name="Murphy C."/>
            <person name="Neiman D."/>
            <person name="Pearson M."/>
            <person name="Priest M."/>
            <person name="Roberts A."/>
            <person name="Saif S."/>
            <person name="Shea T."/>
            <person name="Sisk P."/>
            <person name="Stolte C."/>
            <person name="Sykes S."/>
            <person name="Wortman J."/>
            <person name="Nusbaum C."/>
            <person name="Birren B."/>
        </authorList>
    </citation>
    <scope>NUCLEOTIDE SEQUENCE [LARGE SCALE GENOMIC DNA]</scope>
    <source>
        <strain evidence="3">F0419</strain>
    </source>
</reference>
<keyword evidence="1" id="KW-0812">Transmembrane</keyword>
<proteinExistence type="predicted"/>